<sequence>MNNLKFVQGYKADEPYGKSLTMLANQIFGINLNEWDNRYIPFSYVDGEVVAANVSINLLDLIIQGERRSALQIGTVMTHPDYRKRGLSARLMNRVLDEYGDKCDYIYLFANRNVLDFYPRFGFEPVEEHQFTLDYSAGPKKGNGIRKLDMNNSEHVRFLTHFTSERIPVSRRFGTDRAHGILMFYCRNVFNNDIYYLEQEDVTAIFQRKEGRIDLYDLIGRREINLEAILAQISDEDTQEIVFHYTPDDQGMGITSRLFNGDEVLFVKANGNNRWPENCKHPLTSQA</sequence>
<accession>A0ABW3D911</accession>
<dbReference type="PANTHER" id="PTHR43420:SF31">
    <property type="entry name" value="ACETYLTRANSFERASE"/>
    <property type="match status" value="1"/>
</dbReference>
<organism evidence="4 5">
    <name type="scientific">Paenibacillus residui</name>
    <dbReference type="NCBI Taxonomy" id="629724"/>
    <lineage>
        <taxon>Bacteria</taxon>
        <taxon>Bacillati</taxon>
        <taxon>Bacillota</taxon>
        <taxon>Bacilli</taxon>
        <taxon>Bacillales</taxon>
        <taxon>Paenibacillaceae</taxon>
        <taxon>Paenibacillus</taxon>
    </lineage>
</organism>
<evidence type="ECO:0000313" key="4">
    <source>
        <dbReference type="EMBL" id="MFD0869456.1"/>
    </source>
</evidence>
<feature type="domain" description="N-acetyltransferase" evidence="3">
    <location>
        <begin position="1"/>
        <end position="142"/>
    </location>
</feature>
<keyword evidence="1 4" id="KW-0808">Transferase</keyword>
<dbReference type="GO" id="GO:0016746">
    <property type="term" value="F:acyltransferase activity"/>
    <property type="evidence" value="ECO:0007669"/>
    <property type="project" value="UniProtKB-KW"/>
</dbReference>
<dbReference type="EC" id="2.3.-.-" evidence="4"/>
<keyword evidence="2 4" id="KW-0012">Acyltransferase</keyword>
<dbReference type="InterPro" id="IPR000182">
    <property type="entry name" value="GNAT_dom"/>
</dbReference>
<dbReference type="EMBL" id="JBHTIU010000030">
    <property type="protein sequence ID" value="MFD0869456.1"/>
    <property type="molecule type" value="Genomic_DNA"/>
</dbReference>
<gene>
    <name evidence="4" type="ORF">ACFQ03_09865</name>
</gene>
<reference evidence="5" key="1">
    <citation type="journal article" date="2019" name="Int. J. Syst. Evol. Microbiol.">
        <title>The Global Catalogue of Microorganisms (GCM) 10K type strain sequencing project: providing services to taxonomists for standard genome sequencing and annotation.</title>
        <authorList>
            <consortium name="The Broad Institute Genomics Platform"/>
            <consortium name="The Broad Institute Genome Sequencing Center for Infectious Disease"/>
            <person name="Wu L."/>
            <person name="Ma J."/>
        </authorList>
    </citation>
    <scope>NUCLEOTIDE SEQUENCE [LARGE SCALE GENOMIC DNA]</scope>
    <source>
        <strain evidence="5">CCUG 57263</strain>
    </source>
</reference>
<proteinExistence type="predicted"/>
<dbReference type="Gene3D" id="3.40.630.30">
    <property type="match status" value="1"/>
</dbReference>
<dbReference type="RefSeq" id="WP_379287836.1">
    <property type="nucleotide sequence ID" value="NZ_JBHTIU010000030.1"/>
</dbReference>
<dbReference type="SUPFAM" id="SSF55729">
    <property type="entry name" value="Acyl-CoA N-acyltransferases (Nat)"/>
    <property type="match status" value="1"/>
</dbReference>
<dbReference type="InterPro" id="IPR050680">
    <property type="entry name" value="YpeA/RimI_acetyltransf"/>
</dbReference>
<dbReference type="PANTHER" id="PTHR43420">
    <property type="entry name" value="ACETYLTRANSFERASE"/>
    <property type="match status" value="1"/>
</dbReference>
<dbReference type="PROSITE" id="PS51186">
    <property type="entry name" value="GNAT"/>
    <property type="match status" value="1"/>
</dbReference>
<comment type="caution">
    <text evidence="4">The sequence shown here is derived from an EMBL/GenBank/DDBJ whole genome shotgun (WGS) entry which is preliminary data.</text>
</comment>
<dbReference type="Proteomes" id="UP001597120">
    <property type="component" value="Unassembled WGS sequence"/>
</dbReference>
<name>A0ABW3D911_9BACL</name>
<evidence type="ECO:0000259" key="3">
    <source>
        <dbReference type="PROSITE" id="PS51186"/>
    </source>
</evidence>
<dbReference type="InterPro" id="IPR016181">
    <property type="entry name" value="Acyl_CoA_acyltransferase"/>
</dbReference>
<evidence type="ECO:0000256" key="1">
    <source>
        <dbReference type="ARBA" id="ARBA00022679"/>
    </source>
</evidence>
<evidence type="ECO:0000313" key="5">
    <source>
        <dbReference type="Proteomes" id="UP001597120"/>
    </source>
</evidence>
<protein>
    <submittedName>
        <fullName evidence="4">GNAT family N-acetyltransferase</fullName>
        <ecNumber evidence="4">2.3.-.-</ecNumber>
    </submittedName>
</protein>
<evidence type="ECO:0000256" key="2">
    <source>
        <dbReference type="ARBA" id="ARBA00023315"/>
    </source>
</evidence>
<dbReference type="CDD" id="cd04301">
    <property type="entry name" value="NAT_SF"/>
    <property type="match status" value="1"/>
</dbReference>
<dbReference type="Pfam" id="PF13527">
    <property type="entry name" value="Acetyltransf_9"/>
    <property type="match status" value="1"/>
</dbReference>
<keyword evidence="5" id="KW-1185">Reference proteome</keyword>